<keyword evidence="2" id="KW-1185">Reference proteome</keyword>
<name>A0AAV0B044_PHAPC</name>
<protein>
    <recommendedName>
        <fullName evidence="3">Essential protein Yae1 N-terminal domain-containing protein</fullName>
    </recommendedName>
</protein>
<evidence type="ECO:0000313" key="2">
    <source>
        <dbReference type="Proteomes" id="UP001153365"/>
    </source>
</evidence>
<proteinExistence type="predicted"/>
<organism evidence="1 2">
    <name type="scientific">Phakopsora pachyrhizi</name>
    <name type="common">Asian soybean rust disease fungus</name>
    <dbReference type="NCBI Taxonomy" id="170000"/>
    <lineage>
        <taxon>Eukaryota</taxon>
        <taxon>Fungi</taxon>
        <taxon>Dikarya</taxon>
        <taxon>Basidiomycota</taxon>
        <taxon>Pucciniomycotina</taxon>
        <taxon>Pucciniomycetes</taxon>
        <taxon>Pucciniales</taxon>
        <taxon>Phakopsoraceae</taxon>
        <taxon>Phakopsora</taxon>
    </lineage>
</organism>
<dbReference type="InterPro" id="IPR052436">
    <property type="entry name" value="LTO1_adapter"/>
</dbReference>
<gene>
    <name evidence="1" type="ORF">PPACK8108_LOCUS10464</name>
</gene>
<dbReference type="AlphaFoldDB" id="A0AAV0B044"/>
<dbReference type="PANTHER" id="PTHR28532:SF1">
    <property type="entry name" value="ORAL CANCER OVEREXPRESSED 1"/>
    <property type="match status" value="1"/>
</dbReference>
<comment type="caution">
    <text evidence="1">The sequence shown here is derived from an EMBL/GenBank/DDBJ whole genome shotgun (WGS) entry which is preliminary data.</text>
</comment>
<dbReference type="PANTHER" id="PTHR28532">
    <property type="entry name" value="GEO13458P1"/>
    <property type="match status" value="1"/>
</dbReference>
<accession>A0AAV0B044</accession>
<dbReference type="Proteomes" id="UP001153365">
    <property type="component" value="Unassembled WGS sequence"/>
</dbReference>
<evidence type="ECO:0008006" key="3">
    <source>
        <dbReference type="Google" id="ProtNLM"/>
    </source>
</evidence>
<evidence type="ECO:0000313" key="1">
    <source>
        <dbReference type="EMBL" id="CAH7675448.1"/>
    </source>
</evidence>
<reference evidence="1" key="1">
    <citation type="submission" date="2022-06" db="EMBL/GenBank/DDBJ databases">
        <authorList>
            <consortium name="SYNGENTA / RWTH Aachen University"/>
        </authorList>
    </citation>
    <scope>NUCLEOTIDE SEQUENCE</scope>
</reference>
<dbReference type="EMBL" id="CALTRL010002344">
    <property type="protein sequence ID" value="CAH7675448.1"/>
    <property type="molecule type" value="Genomic_DNA"/>
</dbReference>
<sequence>MESIDSLNHLEEQFYLEGYELGLKEGEAAGRLEGFQIGQAQGFKMFEEIGFYMGQARIWNQTVLKNRKTAQSKNDRTQVKVDQLVSLLEKFPMSIEAIKDPNMDFNSRLNNIRAIYRLCCANLGVKPRLQENTQLSL</sequence>